<dbReference type="InterPro" id="IPR044925">
    <property type="entry name" value="His-Me_finger_sf"/>
</dbReference>
<name>A0A8H7T5T4_9HELO</name>
<proteinExistence type="predicted"/>
<dbReference type="Gene3D" id="3.30.420.10">
    <property type="entry name" value="Ribonuclease H-like superfamily/Ribonuclease H"/>
    <property type="match status" value="1"/>
</dbReference>
<dbReference type="InterPro" id="IPR044930">
    <property type="entry name" value="Homing_endonuclease_His-Me"/>
</dbReference>
<dbReference type="InterPro" id="IPR033390">
    <property type="entry name" value="Rv2179c-like"/>
</dbReference>
<dbReference type="GO" id="GO:0003676">
    <property type="term" value="F:nucleic acid binding"/>
    <property type="evidence" value="ECO:0007669"/>
    <property type="project" value="InterPro"/>
</dbReference>
<dbReference type="Pfam" id="PF05551">
    <property type="entry name" value="zf-His_Me_endon"/>
    <property type="match status" value="1"/>
</dbReference>
<dbReference type="Pfam" id="PF16473">
    <property type="entry name" value="Rv2179c-like"/>
    <property type="match status" value="1"/>
</dbReference>
<dbReference type="SUPFAM" id="SSF54060">
    <property type="entry name" value="His-Me finger endonucleases"/>
    <property type="match status" value="1"/>
</dbReference>
<evidence type="ECO:0000313" key="4">
    <source>
        <dbReference type="EMBL" id="KAG4412758.1"/>
    </source>
</evidence>
<dbReference type="GO" id="GO:0004519">
    <property type="term" value="F:endonuclease activity"/>
    <property type="evidence" value="ECO:0007669"/>
    <property type="project" value="InterPro"/>
</dbReference>
<dbReference type="SUPFAM" id="SSF53098">
    <property type="entry name" value="Ribonuclease H-like"/>
    <property type="match status" value="1"/>
</dbReference>
<feature type="region of interest" description="Disordered" evidence="1">
    <location>
        <begin position="269"/>
        <end position="290"/>
    </location>
</feature>
<dbReference type="AlphaFoldDB" id="A0A8H7T5T4"/>
<evidence type="ECO:0000259" key="3">
    <source>
        <dbReference type="Pfam" id="PF16473"/>
    </source>
</evidence>
<evidence type="ECO:0000313" key="5">
    <source>
        <dbReference type="Proteomes" id="UP000664132"/>
    </source>
</evidence>
<protein>
    <recommendedName>
        <fullName evidence="6">Exonuclease domain-containing protein</fullName>
    </recommendedName>
</protein>
<dbReference type="InterPro" id="IPR008704">
    <property type="entry name" value="Endonuclease_Zinc-binding_loop"/>
</dbReference>
<evidence type="ECO:0000256" key="1">
    <source>
        <dbReference type="SAM" id="MobiDB-lite"/>
    </source>
</evidence>
<accession>A0A8H7T5T4</accession>
<sequence length="742" mass="83214">MDTNTHIMLDLECTSVTAPNPCIIEIGAVCFDLNTGHEYGHYRAAVNLQSCTTAGLVTDQDTMDWLAEYIPQKLQASQNSHTTISQALEQLSTFLDTSEQATKHRLVDIGRANSASEIRVWGNGATVDNVWIASAYKANGLRKPWKNICDMCVKTLVRNYSELVGRNFAREEVFQGTKHDAIDDARHQIRYLVKSRKAVLNLMASGCGLEDTMSSAGSGESAKDVLMSTRDSPEIETRFKRRRITTETDNQHDECLLPQEPWVQSFQRTLSDAATSSPEYSPDTSPYPANNDDSQLVLLGSYIYPPGIVADHPSEYTRDQDFKVTKYSMGQTRTKINATPSLQASLDAINVLPLTPEEQAQIRRGSSNKSARSSMRNIEFGRALTFSPNFQSMIKDHQVSLLNGWGLGIDHESTCLTVPGEWISSTPDRLYRMWLKNTADVLTRFIPKVRNEQLNGTYQRAMFRVDSVRLRDHGTENQVSADSTKARIFATVGNASAGKVLDTDKSKHASHACGNPYCLIPRHINMEDPNLNYQRDGCRLRALEMRKKGAPVPWKCGIHGPGEADCLMQLMVLTNVERMNLQLSLQLGHPLPNPIQDPKHFIPSKVRSFEDFDGGFNFGPKDPSLNRLMSRYYGEREQMPEPKACCPLCERTWLSASVVPLNHLVKDHASHEGFVSAILQMAEEWASDFNMWRKGSKPLKATSVIGRISQLLLENKDTLDRDQAIHIIKSGQKSPKKRVRRV</sequence>
<feature type="domain" description="3'-5' exoribonuclease Rv2179c-like" evidence="3">
    <location>
        <begin position="5"/>
        <end position="192"/>
    </location>
</feature>
<reference evidence="4" key="1">
    <citation type="submission" date="2021-02" db="EMBL/GenBank/DDBJ databases">
        <title>Genome sequence Cadophora malorum strain M34.</title>
        <authorList>
            <person name="Stefanovic E."/>
            <person name="Vu D."/>
            <person name="Scully C."/>
            <person name="Dijksterhuis J."/>
            <person name="Roader J."/>
            <person name="Houbraken J."/>
        </authorList>
    </citation>
    <scope>NUCLEOTIDE SEQUENCE</scope>
    <source>
        <strain evidence="4">M34</strain>
    </source>
</reference>
<dbReference type="OrthoDB" id="3469147at2759"/>
<gene>
    <name evidence="4" type="ORF">IFR04_014099</name>
</gene>
<dbReference type="Proteomes" id="UP000664132">
    <property type="component" value="Unassembled WGS sequence"/>
</dbReference>
<dbReference type="InterPro" id="IPR036397">
    <property type="entry name" value="RNaseH_sf"/>
</dbReference>
<dbReference type="Gene3D" id="3.90.75.10">
    <property type="entry name" value="Homing Intron 3 (I-ppo) Encoded Endonuclease, Chain A"/>
    <property type="match status" value="1"/>
</dbReference>
<keyword evidence="5" id="KW-1185">Reference proteome</keyword>
<evidence type="ECO:0008006" key="6">
    <source>
        <dbReference type="Google" id="ProtNLM"/>
    </source>
</evidence>
<organism evidence="4 5">
    <name type="scientific">Cadophora malorum</name>
    <dbReference type="NCBI Taxonomy" id="108018"/>
    <lineage>
        <taxon>Eukaryota</taxon>
        <taxon>Fungi</taxon>
        <taxon>Dikarya</taxon>
        <taxon>Ascomycota</taxon>
        <taxon>Pezizomycotina</taxon>
        <taxon>Leotiomycetes</taxon>
        <taxon>Helotiales</taxon>
        <taxon>Ploettnerulaceae</taxon>
        <taxon>Cadophora</taxon>
    </lineage>
</organism>
<dbReference type="EMBL" id="JAFJYH010000356">
    <property type="protein sequence ID" value="KAG4412758.1"/>
    <property type="molecule type" value="Genomic_DNA"/>
</dbReference>
<feature type="domain" description="Zinc-binding loop region of homing endonuclease" evidence="2">
    <location>
        <begin position="497"/>
        <end position="570"/>
    </location>
</feature>
<comment type="caution">
    <text evidence="4">The sequence shown here is derived from an EMBL/GenBank/DDBJ whole genome shotgun (WGS) entry which is preliminary data.</text>
</comment>
<dbReference type="InterPro" id="IPR012337">
    <property type="entry name" value="RNaseH-like_sf"/>
</dbReference>
<evidence type="ECO:0000259" key="2">
    <source>
        <dbReference type="Pfam" id="PF05551"/>
    </source>
</evidence>